<evidence type="ECO:0000313" key="1">
    <source>
        <dbReference type="EMBL" id="JAH09024.1"/>
    </source>
</evidence>
<dbReference type="EMBL" id="GBXM01099553">
    <property type="protein sequence ID" value="JAH09024.1"/>
    <property type="molecule type" value="Transcribed_RNA"/>
</dbReference>
<dbReference type="AlphaFoldDB" id="A0A0E9PX02"/>
<reference evidence="1" key="2">
    <citation type="journal article" date="2015" name="Fish Shellfish Immunol.">
        <title>Early steps in the European eel (Anguilla anguilla)-Vibrio vulnificus interaction in the gills: Role of the RtxA13 toxin.</title>
        <authorList>
            <person name="Callol A."/>
            <person name="Pajuelo D."/>
            <person name="Ebbesson L."/>
            <person name="Teles M."/>
            <person name="MacKenzie S."/>
            <person name="Amaro C."/>
        </authorList>
    </citation>
    <scope>NUCLEOTIDE SEQUENCE</scope>
</reference>
<proteinExistence type="predicted"/>
<organism evidence="1">
    <name type="scientific">Anguilla anguilla</name>
    <name type="common">European freshwater eel</name>
    <name type="synonym">Muraena anguilla</name>
    <dbReference type="NCBI Taxonomy" id="7936"/>
    <lineage>
        <taxon>Eukaryota</taxon>
        <taxon>Metazoa</taxon>
        <taxon>Chordata</taxon>
        <taxon>Craniata</taxon>
        <taxon>Vertebrata</taxon>
        <taxon>Euteleostomi</taxon>
        <taxon>Actinopterygii</taxon>
        <taxon>Neopterygii</taxon>
        <taxon>Teleostei</taxon>
        <taxon>Anguilliformes</taxon>
        <taxon>Anguillidae</taxon>
        <taxon>Anguilla</taxon>
    </lineage>
</organism>
<protein>
    <submittedName>
        <fullName evidence="1">Uncharacterized protein</fullName>
    </submittedName>
</protein>
<sequence length="32" mass="3627">MWGKRPDRRLLTCHCETVVKFGPGPPHPQIVA</sequence>
<reference evidence="1" key="1">
    <citation type="submission" date="2014-11" db="EMBL/GenBank/DDBJ databases">
        <authorList>
            <person name="Amaro Gonzalez C."/>
        </authorList>
    </citation>
    <scope>NUCLEOTIDE SEQUENCE</scope>
</reference>
<name>A0A0E9PX02_ANGAN</name>
<accession>A0A0E9PX02</accession>